<dbReference type="Proteomes" id="UP000264589">
    <property type="component" value="Unassembled WGS sequence"/>
</dbReference>
<keyword evidence="3" id="KW-0201">Cytochrome c-type biogenesis</keyword>
<keyword evidence="4 6" id="KW-1133">Transmembrane helix</keyword>
<name>A0A371RKC1_9PROT</name>
<dbReference type="Pfam" id="PF13899">
    <property type="entry name" value="Thioredoxin_7"/>
    <property type="match status" value="1"/>
</dbReference>
<dbReference type="GO" id="GO:0016020">
    <property type="term" value="C:membrane"/>
    <property type="evidence" value="ECO:0007669"/>
    <property type="project" value="UniProtKB-SubCell"/>
</dbReference>
<feature type="transmembrane region" description="Helical" evidence="6">
    <location>
        <begin position="64"/>
        <end position="84"/>
    </location>
</feature>
<dbReference type="InParanoid" id="A0A371RKC1"/>
<dbReference type="PANTHER" id="PTHR32234">
    <property type="entry name" value="THIOL:DISULFIDE INTERCHANGE PROTEIN DSBD"/>
    <property type="match status" value="1"/>
</dbReference>
<dbReference type="InterPro" id="IPR036249">
    <property type="entry name" value="Thioredoxin-like_sf"/>
</dbReference>
<dbReference type="Pfam" id="PF02683">
    <property type="entry name" value="DsbD_TM"/>
    <property type="match status" value="1"/>
</dbReference>
<dbReference type="AlphaFoldDB" id="A0A371RKC1"/>
<dbReference type="PANTHER" id="PTHR32234:SF3">
    <property type="entry name" value="SUPPRESSION OF COPPER SENSITIVITY PROTEIN"/>
    <property type="match status" value="1"/>
</dbReference>
<evidence type="ECO:0000259" key="7">
    <source>
        <dbReference type="Pfam" id="PF02683"/>
    </source>
</evidence>
<dbReference type="EMBL" id="QUQO01000001">
    <property type="protein sequence ID" value="RFB05893.1"/>
    <property type="molecule type" value="Genomic_DNA"/>
</dbReference>
<evidence type="ECO:0000256" key="4">
    <source>
        <dbReference type="ARBA" id="ARBA00022989"/>
    </source>
</evidence>
<dbReference type="GO" id="GO:0015035">
    <property type="term" value="F:protein-disulfide reductase activity"/>
    <property type="evidence" value="ECO:0007669"/>
    <property type="project" value="TreeGrafter"/>
</dbReference>
<comment type="caution">
    <text evidence="9">The sequence shown here is derived from an EMBL/GenBank/DDBJ whole genome shotgun (WGS) entry which is preliminary data.</text>
</comment>
<gene>
    <name evidence="9" type="ORF">DX908_11820</name>
</gene>
<feature type="transmembrane region" description="Helical" evidence="6">
    <location>
        <begin position="625"/>
        <end position="643"/>
    </location>
</feature>
<feature type="transmembrane region" description="Helical" evidence="6">
    <location>
        <begin position="371"/>
        <end position="398"/>
    </location>
</feature>
<dbReference type="InterPro" id="IPR028250">
    <property type="entry name" value="DsbDN"/>
</dbReference>
<keyword evidence="10" id="KW-1185">Reference proteome</keyword>
<feature type="transmembrane region" description="Helical" evidence="6">
    <location>
        <begin position="419"/>
        <end position="442"/>
    </location>
</feature>
<evidence type="ECO:0000256" key="5">
    <source>
        <dbReference type="ARBA" id="ARBA00023136"/>
    </source>
</evidence>
<dbReference type="Pfam" id="PF11412">
    <property type="entry name" value="DsbD_N"/>
    <property type="match status" value="1"/>
</dbReference>
<feature type="transmembrane region" description="Helical" evidence="6">
    <location>
        <begin position="573"/>
        <end position="591"/>
    </location>
</feature>
<evidence type="ECO:0000256" key="3">
    <source>
        <dbReference type="ARBA" id="ARBA00022748"/>
    </source>
</evidence>
<protein>
    <submittedName>
        <fullName evidence="9">Thiol:disulfide interchange protein</fullName>
    </submittedName>
</protein>
<dbReference type="SUPFAM" id="SSF52833">
    <property type="entry name" value="Thioredoxin-like"/>
    <property type="match status" value="1"/>
</dbReference>
<evidence type="ECO:0000256" key="6">
    <source>
        <dbReference type="SAM" id="Phobius"/>
    </source>
</evidence>
<keyword evidence="5 6" id="KW-0472">Membrane</keyword>
<dbReference type="GO" id="GO:0017004">
    <property type="term" value="P:cytochrome complex assembly"/>
    <property type="evidence" value="ECO:0007669"/>
    <property type="project" value="UniProtKB-KW"/>
</dbReference>
<organism evidence="9 10">
    <name type="scientific">Parvularcula marina</name>
    <dbReference type="NCBI Taxonomy" id="2292771"/>
    <lineage>
        <taxon>Bacteria</taxon>
        <taxon>Pseudomonadati</taxon>
        <taxon>Pseudomonadota</taxon>
        <taxon>Alphaproteobacteria</taxon>
        <taxon>Parvularculales</taxon>
        <taxon>Parvularculaceae</taxon>
        <taxon>Parvularcula</taxon>
    </lineage>
</organism>
<dbReference type="CDD" id="cd02953">
    <property type="entry name" value="DsbDgamma"/>
    <property type="match status" value="1"/>
</dbReference>
<evidence type="ECO:0000256" key="1">
    <source>
        <dbReference type="ARBA" id="ARBA00004141"/>
    </source>
</evidence>
<feature type="domain" description="Thiol:disulfide interchange protein DsbD N-terminal" evidence="8">
    <location>
        <begin position="93"/>
        <end position="215"/>
    </location>
</feature>
<dbReference type="Gene3D" id="3.40.30.10">
    <property type="entry name" value="Glutaredoxin"/>
    <property type="match status" value="1"/>
</dbReference>
<dbReference type="GO" id="GO:0045454">
    <property type="term" value="P:cell redox homeostasis"/>
    <property type="evidence" value="ECO:0007669"/>
    <property type="project" value="TreeGrafter"/>
</dbReference>
<sequence>MRLCWREFQCAPRFCQPDREPRYDGDGHLDAPQAMGLAGCQGPAFPLRDLRANARVRTDMKSRLLPVFLSFLFLFSFAHAQIGAPVTTGNAESRLVAEDEAAVPGQIVTVALMQTLREGWHVYWQNPGDSGLPLTLNWTLPEGFEAVAPLYPLPHRLPLGPLVNYGHEGEPIFLIDIAVPESAVPGDVAELAVDASWLICADVCVPEDARLTLTLPIAAARGAGNGRYSVEIDRARRSQPRKADFEAVYYHTDRGPALRLTGAPEGKLEFYPYAPSLVEPSGATVERQDGEDIYLGMQAGFAYRARQPESLAGVLTVETANSRRGYEVFAPKIDQPAGALDLTPINTNAQPEMPGAEGPGLPLEADSGSPLLLPTLLLAFLGGIILNVMPCVFPIVFLKAAGFAAVAKEDRQVIRLHGILYTAGILVAFAGLAGLLIGLRAGGEQLGWGFHLQSPIAIAVFAIVLFLIGLNLFGLFEVGSSVQGVGNSLASKGGAVGAFFTGLLAVAVAAPCIGPLLGGAVGLALSQSALTGLLIFLAIGLGLAFPYLLLSLIPAAASILPRPGPWMVTLRQLFAFAMFATVIWLVWVLSMQAGPSGILKLGLAMLAASFGAWIFGRVQRGQSGLVGRIAAAAMLILAVIPLSRITTAEAGTSSLSSLGVVETAVWSEATLAEYRAAGTPVFVDFTAAWCITCQVNKQTVLNTSRVKQAFIENNVVYMVADWTNRDDEITAALEALGRAGVPVYLYYAPNAEAPIILPQLLSTKGVIGVIEGS</sequence>
<feature type="transmembrane region" description="Helical" evidence="6">
    <location>
        <begin position="496"/>
        <end position="517"/>
    </location>
</feature>
<accession>A0A371RKC1</accession>
<dbReference type="FunCoup" id="A0A371RKC1">
    <property type="interactions" value="82"/>
</dbReference>
<feature type="domain" description="Cytochrome C biogenesis protein transmembrane" evidence="7">
    <location>
        <begin position="376"/>
        <end position="586"/>
    </location>
</feature>
<keyword evidence="2 6" id="KW-0812">Transmembrane</keyword>
<evidence type="ECO:0000313" key="9">
    <source>
        <dbReference type="EMBL" id="RFB05893.1"/>
    </source>
</evidence>
<evidence type="ECO:0000313" key="10">
    <source>
        <dbReference type="Proteomes" id="UP000264589"/>
    </source>
</evidence>
<feature type="transmembrane region" description="Helical" evidence="6">
    <location>
        <begin position="529"/>
        <end position="553"/>
    </location>
</feature>
<reference evidence="9 10" key="1">
    <citation type="submission" date="2018-08" db="EMBL/GenBank/DDBJ databases">
        <title>Parvularcula sp. SM1705, isolated from surface water of the South Sea China.</title>
        <authorList>
            <person name="Sun L."/>
        </authorList>
    </citation>
    <scope>NUCLEOTIDE SEQUENCE [LARGE SCALE GENOMIC DNA]</scope>
    <source>
        <strain evidence="9 10">SM1705</strain>
    </source>
</reference>
<evidence type="ECO:0000256" key="2">
    <source>
        <dbReference type="ARBA" id="ARBA00022692"/>
    </source>
</evidence>
<feature type="transmembrane region" description="Helical" evidence="6">
    <location>
        <begin position="454"/>
        <end position="476"/>
    </location>
</feature>
<dbReference type="InterPro" id="IPR003834">
    <property type="entry name" value="Cyt_c_assmbl_TM_dom"/>
</dbReference>
<feature type="transmembrane region" description="Helical" evidence="6">
    <location>
        <begin position="597"/>
        <end position="616"/>
    </location>
</feature>
<evidence type="ECO:0000259" key="8">
    <source>
        <dbReference type="Pfam" id="PF11412"/>
    </source>
</evidence>
<comment type="subcellular location">
    <subcellularLocation>
        <location evidence="1">Membrane</location>
        <topology evidence="1">Multi-pass membrane protein</topology>
    </subcellularLocation>
</comment>
<dbReference type="InterPro" id="IPR035671">
    <property type="entry name" value="DsbD_gamma"/>
</dbReference>
<proteinExistence type="predicted"/>